<name>A0A498KJD3_MALDO</name>
<dbReference type="AlphaFoldDB" id="A0A498KJD3"/>
<reference evidence="2 3" key="1">
    <citation type="submission" date="2018-10" db="EMBL/GenBank/DDBJ databases">
        <title>A high-quality apple genome assembly.</title>
        <authorList>
            <person name="Hu J."/>
        </authorList>
    </citation>
    <scope>NUCLEOTIDE SEQUENCE [LARGE SCALE GENOMIC DNA]</scope>
    <source>
        <strain evidence="3">cv. HFTH1</strain>
        <tissue evidence="2">Young leaf</tissue>
    </source>
</reference>
<gene>
    <name evidence="2" type="ORF">DVH24_005299</name>
</gene>
<dbReference type="EMBL" id="RDQH01000327">
    <property type="protein sequence ID" value="RXI07526.1"/>
    <property type="molecule type" value="Genomic_DNA"/>
</dbReference>
<evidence type="ECO:0000256" key="1">
    <source>
        <dbReference type="SAM" id="MobiDB-lite"/>
    </source>
</evidence>
<sequence length="64" mass="7038">MLHYSLTSKQAGGDVNSGRYGNDILHERTAPPDVTMADRDADRTLLLCNITKGADAYGMRLLEK</sequence>
<proteinExistence type="predicted"/>
<feature type="compositionally biased region" description="Polar residues" evidence="1">
    <location>
        <begin position="1"/>
        <end position="10"/>
    </location>
</feature>
<keyword evidence="3" id="KW-1185">Reference proteome</keyword>
<evidence type="ECO:0000313" key="2">
    <source>
        <dbReference type="EMBL" id="RXI07526.1"/>
    </source>
</evidence>
<accession>A0A498KJD3</accession>
<dbReference type="Proteomes" id="UP000290289">
    <property type="component" value="Chromosome 1"/>
</dbReference>
<organism evidence="2 3">
    <name type="scientific">Malus domestica</name>
    <name type="common">Apple</name>
    <name type="synonym">Pyrus malus</name>
    <dbReference type="NCBI Taxonomy" id="3750"/>
    <lineage>
        <taxon>Eukaryota</taxon>
        <taxon>Viridiplantae</taxon>
        <taxon>Streptophyta</taxon>
        <taxon>Embryophyta</taxon>
        <taxon>Tracheophyta</taxon>
        <taxon>Spermatophyta</taxon>
        <taxon>Magnoliopsida</taxon>
        <taxon>eudicotyledons</taxon>
        <taxon>Gunneridae</taxon>
        <taxon>Pentapetalae</taxon>
        <taxon>rosids</taxon>
        <taxon>fabids</taxon>
        <taxon>Rosales</taxon>
        <taxon>Rosaceae</taxon>
        <taxon>Amygdaloideae</taxon>
        <taxon>Maleae</taxon>
        <taxon>Malus</taxon>
    </lineage>
</organism>
<comment type="caution">
    <text evidence="2">The sequence shown here is derived from an EMBL/GenBank/DDBJ whole genome shotgun (WGS) entry which is preliminary data.</text>
</comment>
<feature type="compositionally biased region" description="Basic and acidic residues" evidence="1">
    <location>
        <begin position="24"/>
        <end position="36"/>
    </location>
</feature>
<protein>
    <submittedName>
        <fullName evidence="2">Uncharacterized protein</fullName>
    </submittedName>
</protein>
<evidence type="ECO:0000313" key="3">
    <source>
        <dbReference type="Proteomes" id="UP000290289"/>
    </source>
</evidence>
<feature type="region of interest" description="Disordered" evidence="1">
    <location>
        <begin position="1"/>
        <end position="36"/>
    </location>
</feature>